<evidence type="ECO:0000256" key="7">
    <source>
        <dbReference type="ARBA" id="ARBA00023296"/>
    </source>
</evidence>
<keyword evidence="7" id="KW-1160">Virus entry into host cell</keyword>
<dbReference type="InterPro" id="IPR054564">
    <property type="entry name" value="Gp18_domIII_N"/>
</dbReference>
<dbReference type="Pfam" id="PF17481">
    <property type="entry name" value="Phage_sheath_domII"/>
    <property type="match status" value="1"/>
</dbReference>
<dbReference type="GO" id="GO:0098027">
    <property type="term" value="C:virus tail, sheath"/>
    <property type="evidence" value="ECO:0007669"/>
    <property type="project" value="UniProtKB-KW"/>
</dbReference>
<dbReference type="Gene3D" id="3.40.50.11790">
    <property type="match status" value="1"/>
</dbReference>
<dbReference type="Pfam" id="PF17482">
    <property type="entry name" value="Phage_sheath_1C"/>
    <property type="match status" value="1"/>
</dbReference>
<keyword evidence="4" id="KW-1242">Viral contractile tail ejection system</keyword>
<comment type="similarity">
    <text evidence="1">Belongs to the myoviridae tail sheath protein family.</text>
</comment>
<keyword evidence="5" id="KW-0946">Virion</keyword>
<dbReference type="Pfam" id="PF22671">
    <property type="entry name" value="Gp18_domIII_N"/>
    <property type="match status" value="1"/>
</dbReference>
<keyword evidence="5" id="KW-1229">Viral tail sheath protein</keyword>
<dbReference type="InterPro" id="IPR035326">
    <property type="entry name" value="Beta_sandwich_Seath"/>
</dbReference>
<evidence type="ECO:0000313" key="12">
    <source>
        <dbReference type="EMBL" id="ASN68289.1"/>
    </source>
</evidence>
<protein>
    <submittedName>
        <fullName evidence="12">Putative tail sheath protein</fullName>
    </submittedName>
</protein>
<keyword evidence="6" id="KW-1171">Viral genome ejection through host cell envelope</keyword>
<dbReference type="InterPro" id="IPR020287">
    <property type="entry name" value="Tail_sheath_C"/>
</dbReference>
<keyword evidence="2" id="KW-1162">Viral penetration into host cytoplasm</keyword>
<evidence type="ECO:0000256" key="1">
    <source>
        <dbReference type="ARBA" id="ARBA00008005"/>
    </source>
</evidence>
<evidence type="ECO:0000259" key="10">
    <source>
        <dbReference type="Pfam" id="PF17482"/>
    </source>
</evidence>
<feature type="domain" description="Tail sheath protein Gp18-like" evidence="11">
    <location>
        <begin position="35"/>
        <end position="73"/>
    </location>
</feature>
<keyword evidence="3" id="KW-1227">Viral tail protein</keyword>
<dbReference type="Gene3D" id="3.30.1490.450">
    <property type="match status" value="1"/>
</dbReference>
<feature type="domain" description="Tail sheath protein C-terminal" evidence="10">
    <location>
        <begin position="367"/>
        <end position="468"/>
    </location>
</feature>
<reference evidence="12" key="1">
    <citation type="submission" date="2017-06" db="EMBL/GenBank/DDBJ databases">
        <title>Novel phages from South African skin metaviromes.</title>
        <authorList>
            <person name="van Zyl L.J."/>
            <person name="Abrahams Y."/>
            <person name="Stander E.A."/>
            <person name="Kirby B.M."/>
            <person name="Clavaud C."/>
            <person name="Farcet C."/>
            <person name="Breton L."/>
            <person name="Trindade M.I."/>
        </authorList>
    </citation>
    <scope>NUCLEOTIDE SEQUENCE</scope>
</reference>
<evidence type="ECO:0000256" key="6">
    <source>
        <dbReference type="ARBA" id="ARBA00023009"/>
    </source>
</evidence>
<dbReference type="Gene3D" id="3.30.1370.220">
    <property type="match status" value="1"/>
</dbReference>
<evidence type="ECO:0000259" key="8">
    <source>
        <dbReference type="Pfam" id="PF04984"/>
    </source>
</evidence>
<dbReference type="GO" id="GO:0099000">
    <property type="term" value="P:symbiont genome ejection through host cell envelope, contractile tail mechanism"/>
    <property type="evidence" value="ECO:0007669"/>
    <property type="project" value="UniProtKB-KW"/>
</dbReference>
<evidence type="ECO:0000259" key="11">
    <source>
        <dbReference type="Pfam" id="PF22671"/>
    </source>
</evidence>
<evidence type="ECO:0000256" key="3">
    <source>
        <dbReference type="ARBA" id="ARBA00022732"/>
    </source>
</evidence>
<dbReference type="Pfam" id="PF04984">
    <property type="entry name" value="Phage_sheath_1"/>
    <property type="match status" value="1"/>
</dbReference>
<sequence>MATGVWNENNRPTIPGFYNRFKAVAEKRIGTGIHGILAMPVKANWGPVGKVVSIKDEKDLISKFGKDNTAYKLGRLALLGQPKELLLCRLVDGTEKIASLMLKDTEGKDVLKIESAYPTTREFNITVRTNIVESDKKDLILYEGVKQLYIFSALDGTIDEISKSINADVENIWIKATDLDKSESKLGNVANKALTGGNDGSFNITNEHYIEAMERFEGYKADGFCLDGITDESLHSTIKAWVQRNKTKGNNIIAFLGGKVTDTIQQANTKSKEFNFEGIVNIGTKGVYEGIKYTPAETACYIAALAIGKGLKESVCNERTIFEDVEPRLSKEEIEIALASGTLVLVQDDNDVIVVDDVNTLKKYNEEQNDTWGYIRGIKFMNAVDGDTALKRKEFIGKIPNNKTGQLVVICALKQYFEVLEKEGVIEDFSVEVDTELQNIAKNDEFFWKWDAKYVNVMKRIYGTGYIR</sequence>
<organism evidence="12">
    <name type="scientific">uncultured Caudovirales phage</name>
    <dbReference type="NCBI Taxonomy" id="2100421"/>
    <lineage>
        <taxon>Viruses</taxon>
        <taxon>Duplodnaviria</taxon>
        <taxon>Heunggongvirae</taxon>
        <taxon>Uroviricota</taxon>
        <taxon>Caudoviricetes</taxon>
        <taxon>Peduoviridae</taxon>
        <taxon>Maltschvirus</taxon>
        <taxon>Maltschvirus maltsch</taxon>
    </lineage>
</organism>
<feature type="domain" description="Phage tail sheath protein-like beta-sandwich" evidence="9">
    <location>
        <begin position="92"/>
        <end position="199"/>
    </location>
</feature>
<proteinExistence type="inferred from homology"/>
<name>A0A2H4J1N7_9CAUD</name>
<evidence type="ECO:0000259" key="9">
    <source>
        <dbReference type="Pfam" id="PF17481"/>
    </source>
</evidence>
<evidence type="ECO:0000256" key="4">
    <source>
        <dbReference type="ARBA" id="ARBA00022766"/>
    </source>
</evidence>
<dbReference type="Gene3D" id="3.30.360.90">
    <property type="match status" value="1"/>
</dbReference>
<gene>
    <name evidence="12" type="ORF">10S11_27</name>
</gene>
<dbReference type="EMBL" id="MF417875">
    <property type="protein sequence ID" value="ASN68289.1"/>
    <property type="molecule type" value="Genomic_DNA"/>
</dbReference>
<feature type="domain" description="Tail sheath protein subtilisin-like" evidence="8">
    <location>
        <begin position="204"/>
        <end position="360"/>
    </location>
</feature>
<evidence type="ECO:0000256" key="5">
    <source>
        <dbReference type="ARBA" id="ARBA00023003"/>
    </source>
</evidence>
<evidence type="ECO:0000256" key="2">
    <source>
        <dbReference type="ARBA" id="ARBA00022595"/>
    </source>
</evidence>
<accession>A0A2H4J1N7</accession>
<dbReference type="InterPro" id="IPR035089">
    <property type="entry name" value="Phage_sheath_subtilisin"/>
</dbReference>